<evidence type="ECO:0000256" key="3">
    <source>
        <dbReference type="ARBA" id="ARBA00022643"/>
    </source>
</evidence>
<evidence type="ECO:0000256" key="6">
    <source>
        <dbReference type="ARBA" id="ARBA00023002"/>
    </source>
</evidence>
<evidence type="ECO:0000259" key="11">
    <source>
        <dbReference type="Pfam" id="PF01207"/>
    </source>
</evidence>
<feature type="compositionally biased region" description="Basic and acidic residues" evidence="10">
    <location>
        <begin position="401"/>
        <end position="417"/>
    </location>
</feature>
<dbReference type="RefSeq" id="XP_067548231.1">
    <property type="nucleotide sequence ID" value="XM_067691786.1"/>
</dbReference>
<dbReference type="GO" id="GO:0006397">
    <property type="term" value="P:mRNA processing"/>
    <property type="evidence" value="ECO:0007669"/>
    <property type="project" value="UniProtKB-KW"/>
</dbReference>
<proteinExistence type="predicted"/>
<dbReference type="InterPro" id="IPR035587">
    <property type="entry name" value="DUS-like_FMN-bd"/>
</dbReference>
<protein>
    <submittedName>
        <fullName evidence="12">SMM1</fullName>
    </submittedName>
</protein>
<dbReference type="SUPFAM" id="SSF51395">
    <property type="entry name" value="FMN-linked oxidoreductases"/>
    <property type="match status" value="1"/>
</dbReference>
<sequence length="471" mass="53718">MLRRMIDYTNKVCLAPMVRSGELPIRLLSLKYDCDLVWSPELIDKKLISTTRVENTKLGTIDYIAKNNHQQNNSNNKKQSNYESVVFRKHPDESGKLILQLGTSDPDLAVEAAAKVINDVDGIDLNCGCPKSFSTHSGMGAELLKTPDLLCSILHNLVTKIGKPNNKPISCKIRLLPNYEASYNLVKQICSTTGISNLTIHCRTPIMRNRQDPIWNYLPKLIPLIESYGISVVLNGNFQSRLDLETVQQGLSNDRLSIMIAEAAEANPSVFARSSKGNSVIQQHQLINEVYEVGLKYHLYSGTKFMIMNMIPGKSKYYQKFSQSKNYDQMKQIIDELNNEANSEDQDVLKSDKIFQIMNKHCQKSQFFPNSSSFETYVKGHRRDEILKFFANWEQNQDEMLKDLKDSPTKRTMEIPKHKVKKQKKQKQEEVKDQQQQQQQNQKEAKGVEIDSKLEAQAVASNINEQKVQAA</sequence>
<dbReference type="GO" id="GO:0005737">
    <property type="term" value="C:cytoplasm"/>
    <property type="evidence" value="ECO:0007669"/>
    <property type="project" value="TreeGrafter"/>
</dbReference>
<comment type="catalytic activity">
    <reaction evidence="9">
        <text>a 5,6-dihydrouridine in mRNA + NADP(+) = a uridine in mRNA + NADPH + H(+)</text>
        <dbReference type="Rhea" id="RHEA:69855"/>
        <dbReference type="Rhea" id="RHEA-COMP:14658"/>
        <dbReference type="Rhea" id="RHEA-COMP:17789"/>
        <dbReference type="ChEBI" id="CHEBI:15378"/>
        <dbReference type="ChEBI" id="CHEBI:57783"/>
        <dbReference type="ChEBI" id="CHEBI:58349"/>
        <dbReference type="ChEBI" id="CHEBI:65315"/>
        <dbReference type="ChEBI" id="CHEBI:74443"/>
    </reaction>
    <physiologicalReaction direction="right-to-left" evidence="9">
        <dbReference type="Rhea" id="RHEA:69857"/>
    </physiologicalReaction>
</comment>
<dbReference type="PANTHER" id="PTHR45936">
    <property type="entry name" value="TRNA-DIHYDROURIDINE(20) SYNTHASE [NAD(P)+]-LIKE"/>
    <property type="match status" value="1"/>
</dbReference>
<dbReference type="GO" id="GO:0050660">
    <property type="term" value="F:flavin adenine dinucleotide binding"/>
    <property type="evidence" value="ECO:0007669"/>
    <property type="project" value="InterPro"/>
</dbReference>
<dbReference type="InterPro" id="IPR018517">
    <property type="entry name" value="tRNA_hU_synthase_CS"/>
</dbReference>
<dbReference type="InterPro" id="IPR052582">
    <property type="entry name" value="tRNA-DUS-like"/>
</dbReference>
<evidence type="ECO:0000256" key="10">
    <source>
        <dbReference type="SAM" id="MobiDB-lite"/>
    </source>
</evidence>
<feature type="domain" description="DUS-like FMN-binding" evidence="11">
    <location>
        <begin position="36"/>
        <end position="350"/>
    </location>
</feature>
<comment type="catalytic activity">
    <reaction evidence="8">
        <text>a 5,6-dihydrouridine in mRNA + NAD(+) = a uridine in mRNA + NADH + H(+)</text>
        <dbReference type="Rhea" id="RHEA:69851"/>
        <dbReference type="Rhea" id="RHEA-COMP:14658"/>
        <dbReference type="Rhea" id="RHEA-COMP:17789"/>
        <dbReference type="ChEBI" id="CHEBI:15378"/>
        <dbReference type="ChEBI" id="CHEBI:57540"/>
        <dbReference type="ChEBI" id="CHEBI:57945"/>
        <dbReference type="ChEBI" id="CHEBI:65315"/>
        <dbReference type="ChEBI" id="CHEBI:74443"/>
    </reaction>
    <physiologicalReaction direction="right-to-left" evidence="8">
        <dbReference type="Rhea" id="RHEA:69853"/>
    </physiologicalReaction>
</comment>
<evidence type="ECO:0000256" key="1">
    <source>
        <dbReference type="ARBA" id="ARBA00001917"/>
    </source>
</evidence>
<dbReference type="PROSITE" id="PS01136">
    <property type="entry name" value="UPF0034"/>
    <property type="match status" value="1"/>
</dbReference>
<keyword evidence="7" id="KW-0520">NAD</keyword>
<evidence type="ECO:0000256" key="7">
    <source>
        <dbReference type="ARBA" id="ARBA00023027"/>
    </source>
</evidence>
<evidence type="ECO:0000313" key="12">
    <source>
        <dbReference type="EMBL" id="KAG5419115.1"/>
    </source>
</evidence>
<dbReference type="Pfam" id="PF01207">
    <property type="entry name" value="Dus"/>
    <property type="match status" value="1"/>
</dbReference>
<keyword evidence="2" id="KW-0285">Flavoprotein</keyword>
<dbReference type="OrthoDB" id="10262250at2759"/>
<keyword evidence="5" id="KW-0819">tRNA processing</keyword>
<dbReference type="Gene3D" id="3.20.20.70">
    <property type="entry name" value="Aldolase class I"/>
    <property type="match status" value="1"/>
</dbReference>
<dbReference type="CDD" id="cd02801">
    <property type="entry name" value="DUS_like_FMN"/>
    <property type="match status" value="1"/>
</dbReference>
<feature type="region of interest" description="Disordered" evidence="10">
    <location>
        <begin position="401"/>
        <end position="449"/>
    </location>
</feature>
<evidence type="ECO:0000256" key="5">
    <source>
        <dbReference type="ARBA" id="ARBA00022694"/>
    </source>
</evidence>
<organism evidence="12 13">
    <name type="scientific">Candida metapsilosis</name>
    <dbReference type="NCBI Taxonomy" id="273372"/>
    <lineage>
        <taxon>Eukaryota</taxon>
        <taxon>Fungi</taxon>
        <taxon>Dikarya</taxon>
        <taxon>Ascomycota</taxon>
        <taxon>Saccharomycotina</taxon>
        <taxon>Pichiomycetes</taxon>
        <taxon>Debaryomycetaceae</taxon>
        <taxon>Candida/Lodderomyces clade</taxon>
        <taxon>Candida</taxon>
    </lineage>
</organism>
<evidence type="ECO:0000256" key="2">
    <source>
        <dbReference type="ARBA" id="ARBA00022630"/>
    </source>
</evidence>
<keyword evidence="4" id="KW-0507">mRNA processing</keyword>
<dbReference type="GeneID" id="93651511"/>
<evidence type="ECO:0000256" key="4">
    <source>
        <dbReference type="ARBA" id="ARBA00022664"/>
    </source>
</evidence>
<reference evidence="12 13" key="1">
    <citation type="submission" date="2020-12" db="EMBL/GenBank/DDBJ databases">
        <title>Effect of drift, selection, and recombination on the evolution of hybrid genomes in Candida yeast pathogens.</title>
        <authorList>
            <person name="Mixao V."/>
            <person name="Ksiezopolska E."/>
            <person name="Saus E."/>
            <person name="Boekhout T."/>
            <person name="Gacser A."/>
            <person name="Gabaldon T."/>
        </authorList>
    </citation>
    <scope>NUCLEOTIDE SEQUENCE [LARGE SCALE GENOMIC DNA]</scope>
    <source>
        <strain evidence="12 13">BP57</strain>
    </source>
</reference>
<comment type="caution">
    <text evidence="12">The sequence shown here is derived from an EMBL/GenBank/DDBJ whole genome shotgun (WGS) entry which is preliminary data.</text>
</comment>
<gene>
    <name evidence="12" type="ORF">I9W82_002882</name>
</gene>
<dbReference type="EMBL" id="JAEOAQ010000003">
    <property type="protein sequence ID" value="KAG5419115.1"/>
    <property type="molecule type" value="Genomic_DNA"/>
</dbReference>
<evidence type="ECO:0000313" key="13">
    <source>
        <dbReference type="Proteomes" id="UP000669133"/>
    </source>
</evidence>
<evidence type="ECO:0000256" key="8">
    <source>
        <dbReference type="ARBA" id="ARBA00048342"/>
    </source>
</evidence>
<comment type="cofactor">
    <cofactor evidence="1">
        <name>FMN</name>
        <dbReference type="ChEBI" id="CHEBI:58210"/>
    </cofactor>
</comment>
<keyword evidence="6" id="KW-0560">Oxidoreductase</keyword>
<dbReference type="PANTHER" id="PTHR45936:SF1">
    <property type="entry name" value="TRNA-DIHYDROURIDINE(20) SYNTHASE [NAD(P)+]-LIKE"/>
    <property type="match status" value="1"/>
</dbReference>
<dbReference type="Proteomes" id="UP000669133">
    <property type="component" value="Unassembled WGS sequence"/>
</dbReference>
<keyword evidence="13" id="KW-1185">Reference proteome</keyword>
<evidence type="ECO:0000256" key="9">
    <source>
        <dbReference type="ARBA" id="ARBA00049447"/>
    </source>
</evidence>
<dbReference type="GO" id="GO:0017150">
    <property type="term" value="F:tRNA dihydrouridine synthase activity"/>
    <property type="evidence" value="ECO:0007669"/>
    <property type="project" value="InterPro"/>
</dbReference>
<name>A0A8H7ZGL3_9ASCO</name>
<accession>A0A8H7ZGL3</accession>
<dbReference type="AlphaFoldDB" id="A0A8H7ZGL3"/>
<dbReference type="InterPro" id="IPR013785">
    <property type="entry name" value="Aldolase_TIM"/>
</dbReference>
<keyword evidence="3" id="KW-0288">FMN</keyword>